<evidence type="ECO:0000256" key="1">
    <source>
        <dbReference type="SAM" id="MobiDB-lite"/>
    </source>
</evidence>
<evidence type="ECO:0000313" key="2">
    <source>
        <dbReference type="Proteomes" id="UP000235220"/>
    </source>
</evidence>
<dbReference type="GeneID" id="108983684"/>
<feature type="compositionally biased region" description="Polar residues" evidence="1">
    <location>
        <begin position="110"/>
        <end position="119"/>
    </location>
</feature>
<feature type="compositionally biased region" description="Polar residues" evidence="1">
    <location>
        <begin position="166"/>
        <end position="200"/>
    </location>
</feature>
<gene>
    <name evidence="3 4" type="primary">LOC108983684</name>
</gene>
<sequence>MGCDLSDKEDELRLRAPSMSIGSSKRFKIPKKFFYDRNGVDQASVPRRLRSGAQRIKQAAMKKRNHESVSPPLPDSKKVNSTISGVEESPIKNGVKKSKLNLKHGGSDWSPEQTFSGQITKEEEEVVETLYALAGMFPNNDANEKSKLDTEYTEARPLAFPESRENPSSMQDSAVTNDNSSTMPWKLSNVTNPSSSNTDSLPKETRKVDSLNEPSIQERPDLSNREKIHMESDCPVPQLNASSMSFLDKSDSGSDGEKPLRNYELSLIGLKLPTQPETPLIEKVSEMAMGPVNVISKSELNGAITIASEPEQQKMIKEPKKNGSALWPGLSSVVPHGVGSPGHYLQSSAAKVPGWLDTDMIACRHRSFENGSSSGEVSKVAVEKDTWKRCSAHVHISHLIQNLQMPENQGRLLLQCNQLKLQKGPNLGARMALNSFHGVRTSFNGTISSTTTCNSTDGRNSNDAKTGILWQQQLHQDQPHAALVSEAYTSQKQRFDFLSLFTGGGGMEAKNCGDRTSNGLDPSSQCQVPYLQSLAQQQTLLPFAMPQTRYTSAAYPDQLSITSSAANKVQMRVAPFLGNPFSGPHVSPAALTTQQQQQQQQQQQLQQQQQHQLRQQQQQQQQHQLQQHQRHQQQQHFWAAQLAAHYRPVATSISMTQISSWQQGRQDPPMLIPCAQASIPPSLEVLGPKYATASQQKQRLMAITPSLPPAQIKKQDNLFPSTYGETEGGFHASGVLPLQLLCNEHL</sequence>
<evidence type="ECO:0000313" key="3">
    <source>
        <dbReference type="RefSeq" id="XP_018810949.1"/>
    </source>
</evidence>
<dbReference type="RefSeq" id="XP_018810952.1">
    <property type="nucleotide sequence ID" value="XM_018955407.2"/>
</dbReference>
<feature type="compositionally biased region" description="Basic and acidic residues" evidence="1">
    <location>
        <begin position="248"/>
        <end position="258"/>
    </location>
</feature>
<feature type="compositionally biased region" description="Basic and acidic residues" evidence="1">
    <location>
        <begin position="142"/>
        <end position="154"/>
    </location>
</feature>
<feature type="region of interest" description="Disordered" evidence="1">
    <location>
        <begin position="576"/>
        <end position="597"/>
    </location>
</feature>
<dbReference type="OrthoDB" id="778649at2759"/>
<dbReference type="Gramene" id="Jr08_08590_p1">
    <property type="protein sequence ID" value="cds.Jr08_08590_p1"/>
    <property type="gene ID" value="Jr08_08590"/>
</dbReference>
<dbReference type="Proteomes" id="UP000235220">
    <property type="component" value="Chromosome 8"/>
</dbReference>
<accession>A0A2I4DUY0</accession>
<dbReference type="PANTHER" id="PTHR34792:SF1">
    <property type="entry name" value="OS02G0121500 PROTEIN"/>
    <property type="match status" value="1"/>
</dbReference>
<feature type="region of interest" description="Disordered" evidence="1">
    <location>
        <begin position="51"/>
        <end position="119"/>
    </location>
</feature>
<name>A0A2I4DUY0_JUGRE</name>
<dbReference type="AlphaFoldDB" id="A0A2I4DUY0"/>
<organism evidence="2 3">
    <name type="scientific">Juglans regia</name>
    <name type="common">English walnut</name>
    <dbReference type="NCBI Taxonomy" id="51240"/>
    <lineage>
        <taxon>Eukaryota</taxon>
        <taxon>Viridiplantae</taxon>
        <taxon>Streptophyta</taxon>
        <taxon>Embryophyta</taxon>
        <taxon>Tracheophyta</taxon>
        <taxon>Spermatophyta</taxon>
        <taxon>Magnoliopsida</taxon>
        <taxon>eudicotyledons</taxon>
        <taxon>Gunneridae</taxon>
        <taxon>Pentapetalae</taxon>
        <taxon>rosids</taxon>
        <taxon>fabids</taxon>
        <taxon>Fagales</taxon>
        <taxon>Juglandaceae</taxon>
        <taxon>Juglans</taxon>
    </lineage>
</organism>
<dbReference type="STRING" id="51240.A0A2I4DUY0"/>
<dbReference type="KEGG" id="jre:108983684"/>
<protein>
    <submittedName>
        <fullName evidence="3 4">Uncharacterized protein LOC108983684 isoform X1</fullName>
    </submittedName>
</protein>
<dbReference type="InterPro" id="IPR040305">
    <property type="entry name" value="At1g75730-like"/>
</dbReference>
<proteinExistence type="predicted"/>
<keyword evidence="2" id="KW-1185">Reference proteome</keyword>
<dbReference type="PANTHER" id="PTHR34792">
    <property type="entry name" value="OS02G0121500 PROTEIN"/>
    <property type="match status" value="1"/>
</dbReference>
<evidence type="ECO:0000313" key="4">
    <source>
        <dbReference type="RefSeq" id="XP_018810952.1"/>
    </source>
</evidence>
<feature type="region of interest" description="Disordered" evidence="1">
    <location>
        <begin position="138"/>
        <end position="258"/>
    </location>
</feature>
<feature type="compositionally biased region" description="Basic and acidic residues" evidence="1">
    <location>
        <begin position="201"/>
        <end position="232"/>
    </location>
</feature>
<reference evidence="3 4" key="1">
    <citation type="submission" date="2025-04" db="UniProtKB">
        <authorList>
            <consortium name="RefSeq"/>
        </authorList>
    </citation>
    <scope>IDENTIFICATION</scope>
    <source>
        <tissue evidence="3 4">Leaves</tissue>
    </source>
</reference>
<dbReference type="RefSeq" id="XP_018810949.1">
    <property type="nucleotide sequence ID" value="XM_018955404.2"/>
</dbReference>